<reference evidence="2" key="1">
    <citation type="submission" date="2021-12" db="EMBL/GenBank/DDBJ databases">
        <authorList>
            <person name="King R."/>
        </authorList>
    </citation>
    <scope>NUCLEOTIDE SEQUENCE</scope>
</reference>
<protein>
    <submittedName>
        <fullName evidence="2">Uncharacterized protein</fullName>
    </submittedName>
</protein>
<feature type="chain" id="PRO_5040509366" evidence="1">
    <location>
        <begin position="25"/>
        <end position="160"/>
    </location>
</feature>
<dbReference type="EMBL" id="OV121139">
    <property type="protein sequence ID" value="CAH0561789.1"/>
    <property type="molecule type" value="Genomic_DNA"/>
</dbReference>
<evidence type="ECO:0000313" key="3">
    <source>
        <dbReference type="Proteomes" id="UP001154078"/>
    </source>
</evidence>
<organism evidence="2 3">
    <name type="scientific">Brassicogethes aeneus</name>
    <name type="common">Rape pollen beetle</name>
    <name type="synonym">Meligethes aeneus</name>
    <dbReference type="NCBI Taxonomy" id="1431903"/>
    <lineage>
        <taxon>Eukaryota</taxon>
        <taxon>Metazoa</taxon>
        <taxon>Ecdysozoa</taxon>
        <taxon>Arthropoda</taxon>
        <taxon>Hexapoda</taxon>
        <taxon>Insecta</taxon>
        <taxon>Pterygota</taxon>
        <taxon>Neoptera</taxon>
        <taxon>Endopterygota</taxon>
        <taxon>Coleoptera</taxon>
        <taxon>Polyphaga</taxon>
        <taxon>Cucujiformia</taxon>
        <taxon>Nitidulidae</taxon>
        <taxon>Meligethinae</taxon>
        <taxon>Brassicogethes</taxon>
    </lineage>
</organism>
<dbReference type="OrthoDB" id="8193455at2759"/>
<gene>
    <name evidence="2" type="ORF">MELIAE_LOCUS11117</name>
</gene>
<proteinExistence type="predicted"/>
<keyword evidence="3" id="KW-1185">Reference proteome</keyword>
<accession>A0A9P0BEE2</accession>
<feature type="signal peptide" evidence="1">
    <location>
        <begin position="1"/>
        <end position="24"/>
    </location>
</feature>
<keyword evidence="1" id="KW-0732">Signal</keyword>
<evidence type="ECO:0000256" key="1">
    <source>
        <dbReference type="SAM" id="SignalP"/>
    </source>
</evidence>
<name>A0A9P0BEE2_BRAAE</name>
<evidence type="ECO:0000313" key="2">
    <source>
        <dbReference type="EMBL" id="CAH0561789.1"/>
    </source>
</evidence>
<dbReference type="Proteomes" id="UP001154078">
    <property type="component" value="Chromosome 8"/>
</dbReference>
<dbReference type="AlphaFoldDB" id="A0A9P0BEE2"/>
<sequence length="160" mass="17020">MNGFYVTVSIPLLLVLAGFNNAHGLTTFGKTNNQGNQAPTAQGRTCTSQNQCTTIKGTTCLRGFCLCGDNSNPINGKCNVQYKGPRHVCEKHEDCIDGADCLPKEKNKPLSSTTTSPADMICQCQEGLIENGHECAGGGKFSILPALVLIIIASISRIMN</sequence>